<gene>
    <name evidence="1" type="ORF">MM415A04334_0008</name>
</gene>
<name>A0A6M3JKC6_9ZZZZ</name>
<protein>
    <submittedName>
        <fullName evidence="1">Uncharacterized protein</fullName>
    </submittedName>
</protein>
<reference evidence="1" key="1">
    <citation type="submission" date="2020-03" db="EMBL/GenBank/DDBJ databases">
        <title>The deep terrestrial virosphere.</title>
        <authorList>
            <person name="Holmfeldt K."/>
            <person name="Nilsson E."/>
            <person name="Simone D."/>
            <person name="Lopez-Fernandez M."/>
            <person name="Wu X."/>
            <person name="de Brujin I."/>
            <person name="Lundin D."/>
            <person name="Andersson A."/>
            <person name="Bertilsson S."/>
            <person name="Dopson M."/>
        </authorList>
    </citation>
    <scope>NUCLEOTIDE SEQUENCE</scope>
    <source>
        <strain evidence="1">MM415A04334</strain>
    </source>
</reference>
<accession>A0A6M3JKC6</accession>
<sequence length="120" mass="13727">MHPPEVINALYRKGRQLNLKIEEHEKYGLEFIEAERKYNVALSTKMFLLKSEGNAISTCEKLAKGDQLIADLKFEMDKQDILRDSCKKALSAIFAQIDCLRSDLSFQKLDYKNIGATQQA</sequence>
<proteinExistence type="predicted"/>
<dbReference type="AlphaFoldDB" id="A0A6M3JKC6"/>
<evidence type="ECO:0000313" key="1">
    <source>
        <dbReference type="EMBL" id="QJA69738.1"/>
    </source>
</evidence>
<organism evidence="1">
    <name type="scientific">viral metagenome</name>
    <dbReference type="NCBI Taxonomy" id="1070528"/>
    <lineage>
        <taxon>unclassified sequences</taxon>
        <taxon>metagenomes</taxon>
        <taxon>organismal metagenomes</taxon>
    </lineage>
</organism>
<dbReference type="EMBL" id="MT141732">
    <property type="protein sequence ID" value="QJA69738.1"/>
    <property type="molecule type" value="Genomic_DNA"/>
</dbReference>